<dbReference type="CDD" id="cd06587">
    <property type="entry name" value="VOC"/>
    <property type="match status" value="1"/>
</dbReference>
<dbReference type="InterPro" id="IPR051785">
    <property type="entry name" value="MMCE/EMCE_epimerase"/>
</dbReference>
<gene>
    <name evidence="4" type="ORF">METZ01_LOCUS66276</name>
</gene>
<evidence type="ECO:0000256" key="1">
    <source>
        <dbReference type="ARBA" id="ARBA00022723"/>
    </source>
</evidence>
<evidence type="ECO:0008006" key="5">
    <source>
        <dbReference type="Google" id="ProtNLM"/>
    </source>
</evidence>
<evidence type="ECO:0000313" key="4">
    <source>
        <dbReference type="EMBL" id="SVA13422.1"/>
    </source>
</evidence>
<feature type="domain" description="VOC" evidence="3">
    <location>
        <begin position="30"/>
        <end position="140"/>
    </location>
</feature>
<dbReference type="InterPro" id="IPR037523">
    <property type="entry name" value="VOC_core"/>
</dbReference>
<dbReference type="InterPro" id="IPR001763">
    <property type="entry name" value="Rhodanese-like_dom"/>
</dbReference>
<dbReference type="GO" id="GO:0046872">
    <property type="term" value="F:metal ion binding"/>
    <property type="evidence" value="ECO:0007669"/>
    <property type="project" value="UniProtKB-KW"/>
</dbReference>
<accession>A0A381TBA4</accession>
<feature type="domain" description="VOC" evidence="3">
    <location>
        <begin position="148"/>
        <end position="262"/>
    </location>
</feature>
<dbReference type="PROSITE" id="PS51819">
    <property type="entry name" value="VOC"/>
    <property type="match status" value="2"/>
</dbReference>
<dbReference type="AlphaFoldDB" id="A0A381TBA4"/>
<dbReference type="PANTHER" id="PTHR43048:SF3">
    <property type="entry name" value="METHYLMALONYL-COA EPIMERASE, MITOCHONDRIAL"/>
    <property type="match status" value="1"/>
</dbReference>
<keyword evidence="1" id="KW-0479">Metal-binding</keyword>
<feature type="domain" description="Rhodanese" evidence="2">
    <location>
        <begin position="87"/>
        <end position="114"/>
    </location>
</feature>
<protein>
    <recommendedName>
        <fullName evidence="5">VOC domain-containing protein</fullName>
    </recommendedName>
</protein>
<reference evidence="4" key="1">
    <citation type="submission" date="2018-05" db="EMBL/GenBank/DDBJ databases">
        <authorList>
            <person name="Lanie J.A."/>
            <person name="Ng W.-L."/>
            <person name="Kazmierczak K.M."/>
            <person name="Andrzejewski T.M."/>
            <person name="Davidsen T.M."/>
            <person name="Wayne K.J."/>
            <person name="Tettelin H."/>
            <person name="Glass J.I."/>
            <person name="Rusch D."/>
            <person name="Podicherti R."/>
            <person name="Tsui H.-C.T."/>
            <person name="Winkler M.E."/>
        </authorList>
    </citation>
    <scope>NUCLEOTIDE SEQUENCE</scope>
</reference>
<evidence type="ECO:0000259" key="3">
    <source>
        <dbReference type="PROSITE" id="PS51819"/>
    </source>
</evidence>
<name>A0A381TBA4_9ZZZZ</name>
<dbReference type="PROSITE" id="PS50206">
    <property type="entry name" value="RHODANESE_3"/>
    <property type="match status" value="1"/>
</dbReference>
<dbReference type="SUPFAM" id="SSF54593">
    <property type="entry name" value="Glyoxalase/Bleomycin resistance protein/Dihydroxybiphenyl dioxygenase"/>
    <property type="match status" value="2"/>
</dbReference>
<dbReference type="PANTHER" id="PTHR43048">
    <property type="entry name" value="METHYLMALONYL-COA EPIMERASE"/>
    <property type="match status" value="1"/>
</dbReference>
<dbReference type="InterPro" id="IPR004360">
    <property type="entry name" value="Glyas_Fos-R_dOase_dom"/>
</dbReference>
<dbReference type="Gene3D" id="3.10.180.10">
    <property type="entry name" value="2,3-Dihydroxybiphenyl 1,2-Dioxygenase, domain 1"/>
    <property type="match status" value="2"/>
</dbReference>
<sequence length="266" mass="29628">MKLLLASAVAFLVASPAQAQLATPNPAGVTFGHLHLNVTDIEVHKKLWVEHFGGVVVQKGPLTTVRLPGTLIVLTKRVPSGDQEGSVLDHLGFKVPNLKEFLEGWRAAGYEVMREFTGVEEAPNAYLMAPDQVKIELQEETTLPVKAAAYHIHFFTSEYAELMDWYSDLFLLEPRARGLLRYTADAPGMNLSFSNSRTGRVATRGRSLDHIGFEVDDLEAFVKMLEARGIIFDVPYREVPSIELKIAFFTDPSGVYIELTEGFDKY</sequence>
<organism evidence="4">
    <name type="scientific">marine metagenome</name>
    <dbReference type="NCBI Taxonomy" id="408172"/>
    <lineage>
        <taxon>unclassified sequences</taxon>
        <taxon>metagenomes</taxon>
        <taxon>ecological metagenomes</taxon>
    </lineage>
</organism>
<evidence type="ECO:0000259" key="2">
    <source>
        <dbReference type="PROSITE" id="PS50206"/>
    </source>
</evidence>
<dbReference type="EMBL" id="UINC01004317">
    <property type="protein sequence ID" value="SVA13422.1"/>
    <property type="molecule type" value="Genomic_DNA"/>
</dbReference>
<dbReference type="InterPro" id="IPR029068">
    <property type="entry name" value="Glyas_Bleomycin-R_OHBP_Dase"/>
</dbReference>
<dbReference type="GO" id="GO:0046491">
    <property type="term" value="P:L-methylmalonyl-CoA metabolic process"/>
    <property type="evidence" value="ECO:0007669"/>
    <property type="project" value="TreeGrafter"/>
</dbReference>
<dbReference type="Pfam" id="PF00903">
    <property type="entry name" value="Glyoxalase"/>
    <property type="match status" value="1"/>
</dbReference>
<dbReference type="GO" id="GO:0004493">
    <property type="term" value="F:methylmalonyl-CoA epimerase activity"/>
    <property type="evidence" value="ECO:0007669"/>
    <property type="project" value="TreeGrafter"/>
</dbReference>
<proteinExistence type="predicted"/>